<reference evidence="1 2" key="1">
    <citation type="submission" date="2019-03" db="EMBL/GenBank/DDBJ databases">
        <title>Genomic Encyclopedia of Archaeal and Bacterial Type Strains, Phase II (KMG-II): from individual species to whole genera.</title>
        <authorList>
            <person name="Goeker M."/>
        </authorList>
    </citation>
    <scope>NUCLEOTIDE SEQUENCE [LARGE SCALE GENOMIC DNA]</scope>
    <source>
        <strain evidence="1 2">DSM 29467</strain>
    </source>
</reference>
<dbReference type="AlphaFoldDB" id="A0A4R7LJD9"/>
<evidence type="ECO:0000313" key="1">
    <source>
        <dbReference type="EMBL" id="TDT75634.1"/>
    </source>
</evidence>
<evidence type="ECO:0008006" key="3">
    <source>
        <dbReference type="Google" id="ProtNLM"/>
    </source>
</evidence>
<dbReference type="Gene3D" id="1.25.40.10">
    <property type="entry name" value="Tetratricopeptide repeat domain"/>
    <property type="match status" value="1"/>
</dbReference>
<proteinExistence type="predicted"/>
<organism evidence="1 2">
    <name type="scientific">Litoreibacter halocynthiae</name>
    <dbReference type="NCBI Taxonomy" id="1242689"/>
    <lineage>
        <taxon>Bacteria</taxon>
        <taxon>Pseudomonadati</taxon>
        <taxon>Pseudomonadota</taxon>
        <taxon>Alphaproteobacteria</taxon>
        <taxon>Rhodobacterales</taxon>
        <taxon>Roseobacteraceae</taxon>
        <taxon>Litoreibacter</taxon>
    </lineage>
</organism>
<dbReference type="Proteomes" id="UP000294563">
    <property type="component" value="Unassembled WGS sequence"/>
</dbReference>
<keyword evidence="2" id="KW-1185">Reference proteome</keyword>
<gene>
    <name evidence="1" type="ORF">BDE40_2367</name>
</gene>
<dbReference type="OrthoDB" id="7872805at2"/>
<sequence>MFTITPIGSCRITTPLRRGQFVHGFNLNMERCYGYCHSPAEAVQMARFMQGAADIPHDVWPLVSRAQDLSAVSANTHEASDLYVVELASAKEVTVDGVSIQLNYLNATFSEFFADTTRAQSFWALAESGDRAEQLAFLDQHWAATPQQQEDARMLGKMRLKFVTRDSLQRDIKTLTEILPDVLFVSHVDARKEDGRPIGSRSRFIEMVSEEVTLAGCKFFNPTDLMDVFGQSAAIEDESAGLAHFTDAFASGIMDQWMGKVIAPKTDASIRNGVSNAMEIHFPTQIAAACDNGRFAQTIMRLHELSNDGAKVDGLLSDVMQAQQRAIEAFRTKIAGVAHDGLTEEDREALVLEACEIGVFKEALTLAESTAPQPFELPVHVLVRVADMAATSGDLGTAFAFYLALARRGHQPAFDVLAKLAVTLDLDLLTRLETGQRASFLSHVTPATRVQLLQLNDAALTEAVSPETTPEEAEEIVRDLSATHGIGYAAEVLAAWREHQGTDRVTHAVLVSVLDSWVATALSFEERLDRIHGLHAVLFAAPRHQPSRIAMQDIRKELALLIRAAGKAGDIDLLDSLSSEAAALSQDLPELDLWRARLRFARGEYMTALQLGKSAAALLPETINVWVLLMRAATKAQQTSEAIEFARNVIGLACPKTEALKSEAETIVQTHLVGT</sequence>
<comment type="caution">
    <text evidence="1">The sequence shown here is derived from an EMBL/GenBank/DDBJ whole genome shotgun (WGS) entry which is preliminary data.</text>
</comment>
<name>A0A4R7LJD9_9RHOB</name>
<protein>
    <recommendedName>
        <fullName evidence="3">Tetratricopeptide repeat protein</fullName>
    </recommendedName>
</protein>
<dbReference type="EMBL" id="SOBH01000002">
    <property type="protein sequence ID" value="TDT75634.1"/>
    <property type="molecule type" value="Genomic_DNA"/>
</dbReference>
<dbReference type="SUPFAM" id="SSF48452">
    <property type="entry name" value="TPR-like"/>
    <property type="match status" value="1"/>
</dbReference>
<accession>A0A4R7LJD9</accession>
<dbReference type="InterPro" id="IPR011990">
    <property type="entry name" value="TPR-like_helical_dom_sf"/>
</dbReference>
<evidence type="ECO:0000313" key="2">
    <source>
        <dbReference type="Proteomes" id="UP000294563"/>
    </source>
</evidence>
<dbReference type="RefSeq" id="WP_134014674.1">
    <property type="nucleotide sequence ID" value="NZ_SOBH01000002.1"/>
</dbReference>